<keyword evidence="3" id="KW-1185">Reference proteome</keyword>
<protein>
    <submittedName>
        <fullName evidence="2">Uncharacterized protein</fullName>
    </submittedName>
</protein>
<proteinExistence type="predicted"/>
<sequence>MCYPCPRTPVTHVSGPHTAAKKVGAAPHRGNACIPTRKQENKKTTKQQNNKSKNNQNVSTL</sequence>
<comment type="caution">
    <text evidence="2">The sequence shown here is derived from an EMBL/GenBank/DDBJ whole genome shotgun (WGS) entry which is preliminary data.</text>
</comment>
<evidence type="ECO:0000313" key="2">
    <source>
        <dbReference type="EMBL" id="MEM5453232.1"/>
    </source>
</evidence>
<accession>A0ABU9SQF2</accession>
<gene>
    <name evidence="2" type="ORF">VSR33_38355</name>
</gene>
<dbReference type="RefSeq" id="WP_406954445.1">
    <property type="nucleotide sequence ID" value="NZ_JAYMRW010000097.1"/>
</dbReference>
<evidence type="ECO:0000313" key="3">
    <source>
        <dbReference type="Proteomes" id="UP001390669"/>
    </source>
</evidence>
<feature type="non-terminal residue" evidence="2">
    <location>
        <position position="61"/>
    </location>
</feature>
<organism evidence="2 3">
    <name type="scientific">Paraburkholderia guartelaensis</name>
    <dbReference type="NCBI Taxonomy" id="2546446"/>
    <lineage>
        <taxon>Bacteria</taxon>
        <taxon>Pseudomonadati</taxon>
        <taxon>Pseudomonadota</taxon>
        <taxon>Betaproteobacteria</taxon>
        <taxon>Burkholderiales</taxon>
        <taxon>Burkholderiaceae</taxon>
        <taxon>Paraburkholderia</taxon>
    </lineage>
</organism>
<feature type="region of interest" description="Disordered" evidence="1">
    <location>
        <begin position="1"/>
        <end position="61"/>
    </location>
</feature>
<feature type="compositionally biased region" description="Low complexity" evidence="1">
    <location>
        <begin position="46"/>
        <end position="61"/>
    </location>
</feature>
<reference evidence="2 3" key="1">
    <citation type="submission" date="2024-01" db="EMBL/GenBank/DDBJ databases">
        <title>The diversity of rhizobia nodulating Mimosa spp. in eleven states of Brazil covering several biomes is determined by host plant, location, and edaphic factors.</title>
        <authorList>
            <person name="Rouws L."/>
            <person name="Barauna A."/>
            <person name="Beukes C."/>
            <person name="De Faria S.M."/>
            <person name="Gross E."/>
            <person name="Dos Reis Junior F.B."/>
            <person name="Simon M."/>
            <person name="Maluk M."/>
            <person name="Odee D.W."/>
            <person name="Kenicer G."/>
            <person name="Young J.P.W."/>
            <person name="Reis V.M."/>
            <person name="Zilli J."/>
            <person name="James E.K."/>
        </authorList>
    </citation>
    <scope>NUCLEOTIDE SEQUENCE [LARGE SCALE GENOMIC DNA]</scope>
    <source>
        <strain evidence="2 3">JPY164</strain>
    </source>
</reference>
<name>A0ABU9SQF2_9BURK</name>
<evidence type="ECO:0000256" key="1">
    <source>
        <dbReference type="SAM" id="MobiDB-lite"/>
    </source>
</evidence>
<dbReference type="Proteomes" id="UP001390669">
    <property type="component" value="Unassembled WGS sequence"/>
</dbReference>
<dbReference type="EMBL" id="JAYMRW010000097">
    <property type="protein sequence ID" value="MEM5453232.1"/>
    <property type="molecule type" value="Genomic_DNA"/>
</dbReference>